<sequence>MYEVYFRHLAKKMPLTADDQALIQRFLSVKKIRKKQYLLQEGDVCKVIAFVEKGALRSYTVDGEGKEHILQFALEGWFIADLYSFLTGEESSYNIEAIDDSELVLINQSAYKELLQRSPCYQTYMLDLITGAYIALQKRLNATVSLSPEERYQDLIALYPDIVQRVPQHMIASYMGLTPETLSRIRRRIAEN</sequence>
<protein>
    <submittedName>
        <fullName evidence="2">Crp/Fnr family transcriptional regulator</fullName>
    </submittedName>
</protein>
<accession>A0A939K3N7</accession>
<dbReference type="RefSeq" id="WP_207363376.1">
    <property type="nucleotide sequence ID" value="NZ_JAFMYV010000002.1"/>
</dbReference>
<dbReference type="Pfam" id="PF00027">
    <property type="entry name" value="cNMP_binding"/>
    <property type="match status" value="1"/>
</dbReference>
<proteinExistence type="predicted"/>
<dbReference type="InterPro" id="IPR018490">
    <property type="entry name" value="cNMP-bd_dom_sf"/>
</dbReference>
<dbReference type="PROSITE" id="PS50042">
    <property type="entry name" value="CNMP_BINDING_3"/>
    <property type="match status" value="1"/>
</dbReference>
<evidence type="ECO:0000313" key="2">
    <source>
        <dbReference type="EMBL" id="MBO0935813.1"/>
    </source>
</evidence>
<evidence type="ECO:0000313" key="3">
    <source>
        <dbReference type="Proteomes" id="UP000664034"/>
    </source>
</evidence>
<dbReference type="EMBL" id="JAFMYV010000002">
    <property type="protein sequence ID" value="MBO0935813.1"/>
    <property type="molecule type" value="Genomic_DNA"/>
</dbReference>
<reference evidence="2" key="1">
    <citation type="submission" date="2021-03" db="EMBL/GenBank/DDBJ databases">
        <title>Fibrella sp. HMF5335 genome sequencing and assembly.</title>
        <authorList>
            <person name="Kang H."/>
            <person name="Kim H."/>
            <person name="Bae S."/>
            <person name="Joh K."/>
        </authorList>
    </citation>
    <scope>NUCLEOTIDE SEQUENCE</scope>
    <source>
        <strain evidence="2">HMF5335</strain>
    </source>
</reference>
<dbReference type="SUPFAM" id="SSF51206">
    <property type="entry name" value="cAMP-binding domain-like"/>
    <property type="match status" value="1"/>
</dbReference>
<feature type="domain" description="Cyclic nucleotide-binding" evidence="1">
    <location>
        <begin position="5"/>
        <end position="115"/>
    </location>
</feature>
<gene>
    <name evidence="2" type="ORF">J2I47_04565</name>
</gene>
<dbReference type="SMART" id="SM00100">
    <property type="entry name" value="cNMP"/>
    <property type="match status" value="1"/>
</dbReference>
<name>A0A939K3N7_9BACT</name>
<organism evidence="2 3">
    <name type="scientific">Fibrella rubiginis</name>
    <dbReference type="NCBI Taxonomy" id="2817060"/>
    <lineage>
        <taxon>Bacteria</taxon>
        <taxon>Pseudomonadati</taxon>
        <taxon>Bacteroidota</taxon>
        <taxon>Cytophagia</taxon>
        <taxon>Cytophagales</taxon>
        <taxon>Spirosomataceae</taxon>
        <taxon>Fibrella</taxon>
    </lineage>
</organism>
<dbReference type="Gene3D" id="2.60.120.10">
    <property type="entry name" value="Jelly Rolls"/>
    <property type="match status" value="1"/>
</dbReference>
<dbReference type="InterPro" id="IPR014710">
    <property type="entry name" value="RmlC-like_jellyroll"/>
</dbReference>
<dbReference type="Proteomes" id="UP000664034">
    <property type="component" value="Unassembled WGS sequence"/>
</dbReference>
<comment type="caution">
    <text evidence="2">The sequence shown here is derived from an EMBL/GenBank/DDBJ whole genome shotgun (WGS) entry which is preliminary data.</text>
</comment>
<dbReference type="InterPro" id="IPR000595">
    <property type="entry name" value="cNMP-bd_dom"/>
</dbReference>
<keyword evidence="3" id="KW-1185">Reference proteome</keyword>
<evidence type="ECO:0000259" key="1">
    <source>
        <dbReference type="PROSITE" id="PS50042"/>
    </source>
</evidence>
<dbReference type="AlphaFoldDB" id="A0A939K3N7"/>
<dbReference type="CDD" id="cd00038">
    <property type="entry name" value="CAP_ED"/>
    <property type="match status" value="1"/>
</dbReference>